<protein>
    <submittedName>
        <fullName evidence="1">Uncharacterized protein</fullName>
    </submittedName>
</protein>
<dbReference type="AlphaFoldDB" id="A0A6A8LM17"/>
<organism evidence="1">
    <name type="scientific">Bacillus velezensis</name>
    <dbReference type="NCBI Taxonomy" id="492670"/>
    <lineage>
        <taxon>Bacteria</taxon>
        <taxon>Bacillati</taxon>
        <taxon>Bacillota</taxon>
        <taxon>Bacilli</taxon>
        <taxon>Bacillales</taxon>
        <taxon>Bacillaceae</taxon>
        <taxon>Bacillus</taxon>
        <taxon>Bacillus amyloliquefaciens group</taxon>
    </lineage>
</organism>
<comment type="caution">
    <text evidence="1">The sequence shown here is derived from an EMBL/GenBank/DDBJ whole genome shotgun (WGS) entry which is preliminary data.</text>
</comment>
<dbReference type="RefSeq" id="WP_003156096.1">
    <property type="nucleotide sequence ID" value="NZ_AP028932.1"/>
</dbReference>
<evidence type="ECO:0000313" key="1">
    <source>
        <dbReference type="EMBL" id="MSE03747.1"/>
    </source>
</evidence>
<gene>
    <name evidence="1" type="ORF">GKC39_16970</name>
</gene>
<sequence>MVIIVNIDKKEVKAMITIYGILYGENAKIGNILADKGSSLSFFKPNHHTKTVIGAFSLCQINDNPMT</sequence>
<accession>A0A6A8LM17</accession>
<dbReference type="EMBL" id="WKKV01000010">
    <property type="protein sequence ID" value="MSE03747.1"/>
    <property type="molecule type" value="Genomic_DNA"/>
</dbReference>
<proteinExistence type="predicted"/>
<reference evidence="1" key="1">
    <citation type="submission" date="2019-11" db="EMBL/GenBank/DDBJ databases">
        <title>Draft Genome Sequence of Plant Growth-Promoting Rhizosphere-Associated Bacteria.</title>
        <authorList>
            <person name="Vasilyev I.Y."/>
            <person name="Radchenko V."/>
            <person name="Ilnitskaya E.V."/>
        </authorList>
    </citation>
    <scope>NUCLEOTIDE SEQUENCE</scope>
    <source>
        <strain evidence="1">VRA_517_n</strain>
    </source>
</reference>
<name>A0A6A8LM17_BACVE</name>